<dbReference type="PANTHER" id="PTHR35526:SF3">
    <property type="entry name" value="ANTI-SIGMA-F FACTOR RSBW"/>
    <property type="match status" value="1"/>
</dbReference>
<organism evidence="4 5">
    <name type="scientific">Streptomyces cavernicola</name>
    <dbReference type="NCBI Taxonomy" id="3043613"/>
    <lineage>
        <taxon>Bacteria</taxon>
        <taxon>Bacillati</taxon>
        <taxon>Actinomycetota</taxon>
        <taxon>Actinomycetes</taxon>
        <taxon>Kitasatosporales</taxon>
        <taxon>Streptomycetaceae</taxon>
        <taxon>Streptomyces</taxon>
    </lineage>
</organism>
<dbReference type="EMBL" id="JASCIQ010000035">
    <property type="protein sequence ID" value="MDI3407658.1"/>
    <property type="molecule type" value="Genomic_DNA"/>
</dbReference>
<dbReference type="Pfam" id="PF13581">
    <property type="entry name" value="HATPase_c_2"/>
    <property type="match status" value="1"/>
</dbReference>
<dbReference type="InterPro" id="IPR050267">
    <property type="entry name" value="Anti-sigma-factor_SerPK"/>
</dbReference>
<dbReference type="SUPFAM" id="SSF55874">
    <property type="entry name" value="ATPase domain of HSP90 chaperone/DNA topoisomerase II/histidine kinase"/>
    <property type="match status" value="1"/>
</dbReference>
<evidence type="ECO:0000313" key="4">
    <source>
        <dbReference type="EMBL" id="MDI3407658.1"/>
    </source>
</evidence>
<keyword evidence="1" id="KW-0418">Kinase</keyword>
<comment type="caution">
    <text evidence="4">The sequence shown here is derived from an EMBL/GenBank/DDBJ whole genome shotgun (WGS) entry which is preliminary data.</text>
</comment>
<keyword evidence="5" id="KW-1185">Reference proteome</keyword>
<feature type="region of interest" description="Disordered" evidence="2">
    <location>
        <begin position="142"/>
        <end position="175"/>
    </location>
</feature>
<dbReference type="Gene3D" id="3.30.565.10">
    <property type="entry name" value="Histidine kinase-like ATPase, C-terminal domain"/>
    <property type="match status" value="1"/>
</dbReference>
<evidence type="ECO:0000259" key="3">
    <source>
        <dbReference type="Pfam" id="PF13581"/>
    </source>
</evidence>
<name>A0ABT6SHI3_9ACTN</name>
<dbReference type="RefSeq" id="WP_282545571.1">
    <property type="nucleotide sequence ID" value="NZ_JASCIQ010000035.1"/>
</dbReference>
<dbReference type="CDD" id="cd16936">
    <property type="entry name" value="HATPase_RsbW-like"/>
    <property type="match status" value="1"/>
</dbReference>
<evidence type="ECO:0000256" key="1">
    <source>
        <dbReference type="ARBA" id="ARBA00022527"/>
    </source>
</evidence>
<proteinExistence type="predicted"/>
<dbReference type="GO" id="GO:0005524">
    <property type="term" value="F:ATP binding"/>
    <property type="evidence" value="ECO:0007669"/>
    <property type="project" value="UniProtKB-KW"/>
</dbReference>
<dbReference type="Proteomes" id="UP001223978">
    <property type="component" value="Unassembled WGS sequence"/>
</dbReference>
<keyword evidence="1" id="KW-0808">Transferase</keyword>
<protein>
    <submittedName>
        <fullName evidence="4">ATP-binding protein</fullName>
    </submittedName>
</protein>
<evidence type="ECO:0000256" key="2">
    <source>
        <dbReference type="SAM" id="MobiDB-lite"/>
    </source>
</evidence>
<keyword evidence="4" id="KW-0547">Nucleotide-binding</keyword>
<keyword evidence="1" id="KW-0723">Serine/threonine-protein kinase</keyword>
<dbReference type="InterPro" id="IPR003594">
    <property type="entry name" value="HATPase_dom"/>
</dbReference>
<dbReference type="InterPro" id="IPR036890">
    <property type="entry name" value="HATPase_C_sf"/>
</dbReference>
<sequence>MTPAAVTTVAAELMQQTARGFRVAFTPDKTRVGRMRRITTAHLRLWQVYGQTADDIVLTVSELVTNSIQHGDGDVGLKVLYTDNELRVEVTDCNPEPAQHKPADDEAVSGRGLFLVAALAHDWGVSDDGTTTWATFRVPAGRLPAIPPPPSADRVGDVPVLTSDQYLESGSPPRS</sequence>
<gene>
    <name evidence="4" type="ORF">QIS96_28070</name>
</gene>
<keyword evidence="4" id="KW-0067">ATP-binding</keyword>
<evidence type="ECO:0000313" key="5">
    <source>
        <dbReference type="Proteomes" id="UP001223978"/>
    </source>
</evidence>
<accession>A0ABT6SHI3</accession>
<reference evidence="4 5" key="1">
    <citation type="submission" date="2023-05" db="EMBL/GenBank/DDBJ databases">
        <title>Draft genome sequence of Streptomyces sp. B-S-A6 isolated from a cave soil in Thailand.</title>
        <authorList>
            <person name="Chamroensaksri N."/>
            <person name="Muangham S."/>
        </authorList>
    </citation>
    <scope>NUCLEOTIDE SEQUENCE [LARGE SCALE GENOMIC DNA]</scope>
    <source>
        <strain evidence="4 5">B-S-A6</strain>
    </source>
</reference>
<dbReference type="PANTHER" id="PTHR35526">
    <property type="entry name" value="ANTI-SIGMA-F FACTOR RSBW-RELATED"/>
    <property type="match status" value="1"/>
</dbReference>
<feature type="domain" description="Histidine kinase/HSP90-like ATPase" evidence="3">
    <location>
        <begin position="25"/>
        <end position="135"/>
    </location>
</feature>